<gene>
    <name evidence="4" type="ORF">KI387_017014</name>
</gene>
<dbReference type="AlphaFoldDB" id="A0AA38GI72"/>
<feature type="domain" description="Nucleotide exchange factor Fes1" evidence="3">
    <location>
        <begin position="10"/>
        <end position="96"/>
    </location>
</feature>
<dbReference type="EMBL" id="JAHRHJ020000003">
    <property type="protein sequence ID" value="KAH9322375.1"/>
    <property type="molecule type" value="Genomic_DNA"/>
</dbReference>
<evidence type="ECO:0000313" key="4">
    <source>
        <dbReference type="EMBL" id="KAH9322375.1"/>
    </source>
</evidence>
<accession>A0AA38GI72</accession>
<feature type="compositionally biased region" description="Polar residues" evidence="2">
    <location>
        <begin position="218"/>
        <end position="236"/>
    </location>
</feature>
<dbReference type="OMA" id="PAKEERW"/>
<dbReference type="InterPro" id="IPR050693">
    <property type="entry name" value="Hsp70_NEF-Inhibitors"/>
</dbReference>
<dbReference type="PANTHER" id="PTHR19316">
    <property type="entry name" value="PROTEIN FOLDING REGULATOR"/>
    <property type="match status" value="1"/>
</dbReference>
<reference evidence="4 5" key="1">
    <citation type="journal article" date="2021" name="Nat. Plants">
        <title>The Taxus genome provides insights into paclitaxel biosynthesis.</title>
        <authorList>
            <person name="Xiong X."/>
            <person name="Gou J."/>
            <person name="Liao Q."/>
            <person name="Li Y."/>
            <person name="Zhou Q."/>
            <person name="Bi G."/>
            <person name="Li C."/>
            <person name="Du R."/>
            <person name="Wang X."/>
            <person name="Sun T."/>
            <person name="Guo L."/>
            <person name="Liang H."/>
            <person name="Lu P."/>
            <person name="Wu Y."/>
            <person name="Zhang Z."/>
            <person name="Ro D.K."/>
            <person name="Shang Y."/>
            <person name="Huang S."/>
            <person name="Yan J."/>
        </authorList>
    </citation>
    <scope>NUCLEOTIDE SEQUENCE [LARGE SCALE GENOMIC DNA]</scope>
    <source>
        <strain evidence="4">Ta-2019</strain>
    </source>
</reference>
<sequence length="248" mass="27810">MTRFDGPKWDDLLKWSLSYADGTFSPSRLSEEDRWWFMEAMQAQTVYVVKRMKEITIIMQMPREILEEQGVTIADLEGVLEELQEHVEFIGIANYLHTIGGLIPLLGYLKHPHALIRAKVVKARINVVQQMSSDDLGPAKEERWLVDSLWKMCYNEPSSLQVNGLLVLLGEDAPPPNVASKHFEPPLRAWAASRNDATCSRTNQEANHVFLLAAGPTTPSGNFESNSKDSTCSSSGHKVLRDINSNSS</sequence>
<proteinExistence type="predicted"/>
<name>A0AA38GI72_TAXCH</name>
<dbReference type="InterPro" id="IPR011989">
    <property type="entry name" value="ARM-like"/>
</dbReference>
<feature type="region of interest" description="Disordered" evidence="2">
    <location>
        <begin position="218"/>
        <end position="238"/>
    </location>
</feature>
<comment type="caution">
    <text evidence="4">The sequence shown here is derived from an EMBL/GenBank/DDBJ whole genome shotgun (WGS) entry which is preliminary data.</text>
</comment>
<dbReference type="Proteomes" id="UP000824469">
    <property type="component" value="Unassembled WGS sequence"/>
</dbReference>
<dbReference type="GO" id="GO:0000774">
    <property type="term" value="F:adenyl-nucleotide exchange factor activity"/>
    <property type="evidence" value="ECO:0007669"/>
    <property type="project" value="TreeGrafter"/>
</dbReference>
<evidence type="ECO:0000256" key="1">
    <source>
        <dbReference type="ARBA" id="ARBA00022737"/>
    </source>
</evidence>
<evidence type="ECO:0000313" key="5">
    <source>
        <dbReference type="Proteomes" id="UP000824469"/>
    </source>
</evidence>
<organism evidence="4 5">
    <name type="scientific">Taxus chinensis</name>
    <name type="common">Chinese yew</name>
    <name type="synonym">Taxus wallichiana var. chinensis</name>
    <dbReference type="NCBI Taxonomy" id="29808"/>
    <lineage>
        <taxon>Eukaryota</taxon>
        <taxon>Viridiplantae</taxon>
        <taxon>Streptophyta</taxon>
        <taxon>Embryophyta</taxon>
        <taxon>Tracheophyta</taxon>
        <taxon>Spermatophyta</taxon>
        <taxon>Pinopsida</taxon>
        <taxon>Pinidae</taxon>
        <taxon>Conifers II</taxon>
        <taxon>Cupressales</taxon>
        <taxon>Taxaceae</taxon>
        <taxon>Taxus</taxon>
    </lineage>
</organism>
<keyword evidence="5" id="KW-1185">Reference proteome</keyword>
<dbReference type="PANTHER" id="PTHR19316:SF18">
    <property type="entry name" value="HSP70-BINDING PROTEIN 1"/>
    <property type="match status" value="1"/>
</dbReference>
<keyword evidence="1" id="KW-0677">Repeat</keyword>
<dbReference type="Gene3D" id="1.25.10.10">
    <property type="entry name" value="Leucine-rich Repeat Variant"/>
    <property type="match status" value="1"/>
</dbReference>
<dbReference type="InterPro" id="IPR013918">
    <property type="entry name" value="Nucleotide_exch_fac_Fes1"/>
</dbReference>
<evidence type="ECO:0000259" key="3">
    <source>
        <dbReference type="Pfam" id="PF08609"/>
    </source>
</evidence>
<dbReference type="Pfam" id="PF08609">
    <property type="entry name" value="Fes1"/>
    <property type="match status" value="1"/>
</dbReference>
<protein>
    <recommendedName>
        <fullName evidence="3">Nucleotide exchange factor Fes1 domain-containing protein</fullName>
    </recommendedName>
</protein>
<dbReference type="GO" id="GO:0005783">
    <property type="term" value="C:endoplasmic reticulum"/>
    <property type="evidence" value="ECO:0007669"/>
    <property type="project" value="TreeGrafter"/>
</dbReference>
<evidence type="ECO:0000256" key="2">
    <source>
        <dbReference type="SAM" id="MobiDB-lite"/>
    </source>
</evidence>